<reference evidence="1 2" key="1">
    <citation type="submission" date="2015-06" db="EMBL/GenBank/DDBJ databases">
        <title>Improved classification and identification of acetic acid bacteria using matrix-assisted laser desorption/ionization time-of-flight mass spectrometry; Gluconobacter nephelii and Gluconobacter uchimurae are later heterotypic synonyms of Gluconobacter japonicus and Gluconobacter oxydans, respectively.</title>
        <authorList>
            <person name="Li L."/>
            <person name="Cleenwerck I."/>
            <person name="De Vuyst L."/>
            <person name="Vandamme P."/>
        </authorList>
    </citation>
    <scope>NUCLEOTIDE SEQUENCE [LARGE SCALE GENOMIC DNA]</scope>
    <source>
        <strain evidence="1 2">LMG 1552</strain>
    </source>
</reference>
<gene>
    <name evidence="1" type="ORF">AD933_01075</name>
</gene>
<dbReference type="AlphaFoldDB" id="A0A149S299"/>
<dbReference type="EMBL" id="LHZF01000095">
    <property type="protein sequence ID" value="KXV20864.1"/>
    <property type="molecule type" value="Genomic_DNA"/>
</dbReference>
<accession>A0A149S299</accession>
<sequence>MAIGLNISVVMFTVSQAQDSTHITEKSRHFLNLGDVFDRVNFNVDSMQRFYSNLPDGSVVEVPKYLYWDGYIPTPDNKKHISWIFDNKISGWWPPPAGDGDLSIQYNGSFQVGSRFFNSKHFLYPADFFLWNDDPNFRGPWSHQWQQYSPANFRAISGPISSGNTSAVTASVSSYGQNPSGSYDVGFSLNMNKYGQNSNWGLVIDQTDFSAKSPGAFAQWNEYDVWANGSDIQTWDPNYGTAQAGHRSVFFINAHHLEWPDWTPLTSVKIDAPTQGSLPEPRVINTTAPDHQRYIWYATSSGTTGIKIPQFPAPVKIVATLYHSLMKVTKVVSGNIHVGDYITGSLPVKPIKISKQIAGVKGKEGVYQLENFAGDVESSQPFYVAPRIYDNDVVWQFGEELNMTVSSGIFFSGGDTYDTILAVDKNNVVSNAIVDSTLATLPNGAAVLRMKQGQVIDFSSDGKLERRNQHTFDYDNNALNYKVSGKTVFSINDSGQIKSETPQTLPLFSRHEILTFPSPKKGMEIYDTDDDAVAIYTGTSWKILSLSKMPSGPNLLK</sequence>
<name>A0A149S299_9PROT</name>
<protein>
    <submittedName>
        <fullName evidence="1">Uncharacterized protein</fullName>
    </submittedName>
</protein>
<evidence type="ECO:0000313" key="2">
    <source>
        <dbReference type="Proteomes" id="UP000075526"/>
    </source>
</evidence>
<evidence type="ECO:0000313" key="1">
    <source>
        <dbReference type="EMBL" id="KXV20864.1"/>
    </source>
</evidence>
<comment type="caution">
    <text evidence="1">The sequence shown here is derived from an EMBL/GenBank/DDBJ whole genome shotgun (WGS) entry which is preliminary data.</text>
</comment>
<dbReference type="PATRIC" id="fig|178901.13.peg.1790"/>
<dbReference type="Proteomes" id="UP000075526">
    <property type="component" value="Unassembled WGS sequence"/>
</dbReference>
<proteinExistence type="predicted"/>
<organism evidence="1 2">
    <name type="scientific">Acetobacter malorum</name>
    <dbReference type="NCBI Taxonomy" id="178901"/>
    <lineage>
        <taxon>Bacteria</taxon>
        <taxon>Pseudomonadati</taxon>
        <taxon>Pseudomonadota</taxon>
        <taxon>Alphaproteobacteria</taxon>
        <taxon>Acetobacterales</taxon>
        <taxon>Acetobacteraceae</taxon>
        <taxon>Acetobacter</taxon>
    </lineage>
</organism>